<evidence type="ECO:0000313" key="3">
    <source>
        <dbReference type="EMBL" id="KAF5372468.1"/>
    </source>
</evidence>
<protein>
    <recommendedName>
        <fullName evidence="2">Glyoxal oxidase N-terminal domain-containing protein</fullName>
    </recommendedName>
</protein>
<sequence length="318" mass="36233">MPDVVQMWYEYKQDVIWKAADCSHTDGSELKPLPLLCPPLCLLLKCRIKSSKISLFLKLHLPNTLALQAKYADSELEKMKEEVLLALKETEDEYEELVERKKDERTIEIMQKLSYTYFHCNYPCMDRYIALQQHFMILVKPERFLGWITDNSTIINPTYEFYPPKNIHGQNGTPIYSLFLQNTLNTNHFPLVIMLPDGNLFITANMQAMIFNWKTNKHIQSLPGIPNGVQISSPLSAGATLLPLTPENNYTPEILICGGSMLDDNELLFSQGVLSSQSPASDQCVRMVLNDEGIAVGWQVEHMPEPRIMAELILLPDG</sequence>
<dbReference type="Proteomes" id="UP000559256">
    <property type="component" value="Unassembled WGS sequence"/>
</dbReference>
<dbReference type="InterPro" id="IPR037293">
    <property type="entry name" value="Gal_Oxidase_central_sf"/>
</dbReference>
<feature type="domain" description="Glyoxal oxidase N-terminal" evidence="2">
    <location>
        <begin position="157"/>
        <end position="318"/>
    </location>
</feature>
<keyword evidence="4" id="KW-1185">Reference proteome</keyword>
<dbReference type="PANTHER" id="PTHR32208">
    <property type="entry name" value="SECRETED PROTEIN-RELATED"/>
    <property type="match status" value="1"/>
</dbReference>
<dbReference type="Pfam" id="PF07250">
    <property type="entry name" value="Glyoxal_oxid_N"/>
    <property type="match status" value="1"/>
</dbReference>
<dbReference type="AlphaFoldDB" id="A0A8H5GWK7"/>
<comment type="caution">
    <text evidence="3">The sequence shown here is derived from an EMBL/GenBank/DDBJ whole genome shotgun (WGS) entry which is preliminary data.</text>
</comment>
<organism evidence="3 4">
    <name type="scientific">Tetrapyrgos nigripes</name>
    <dbReference type="NCBI Taxonomy" id="182062"/>
    <lineage>
        <taxon>Eukaryota</taxon>
        <taxon>Fungi</taxon>
        <taxon>Dikarya</taxon>
        <taxon>Basidiomycota</taxon>
        <taxon>Agaricomycotina</taxon>
        <taxon>Agaricomycetes</taxon>
        <taxon>Agaricomycetidae</taxon>
        <taxon>Agaricales</taxon>
        <taxon>Marasmiineae</taxon>
        <taxon>Marasmiaceae</taxon>
        <taxon>Tetrapyrgos</taxon>
    </lineage>
</organism>
<dbReference type="InterPro" id="IPR009880">
    <property type="entry name" value="Glyoxal_oxidase_N"/>
</dbReference>
<dbReference type="Gene3D" id="2.130.10.80">
    <property type="entry name" value="Galactose oxidase/kelch, beta-propeller"/>
    <property type="match status" value="1"/>
</dbReference>
<dbReference type="OrthoDB" id="2019572at2759"/>
<proteinExistence type="predicted"/>
<evidence type="ECO:0000259" key="2">
    <source>
        <dbReference type="Pfam" id="PF07250"/>
    </source>
</evidence>
<evidence type="ECO:0000313" key="4">
    <source>
        <dbReference type="Proteomes" id="UP000559256"/>
    </source>
</evidence>
<dbReference type="EMBL" id="JAACJM010000005">
    <property type="protein sequence ID" value="KAF5372468.1"/>
    <property type="molecule type" value="Genomic_DNA"/>
</dbReference>
<gene>
    <name evidence="3" type="ORF">D9758_005209</name>
</gene>
<dbReference type="PANTHER" id="PTHR32208:SF96">
    <property type="entry name" value="GLYOXAL OXIDASE"/>
    <property type="match status" value="1"/>
</dbReference>
<name>A0A8H5GWK7_9AGAR</name>
<feature type="coiled-coil region" evidence="1">
    <location>
        <begin position="73"/>
        <end position="107"/>
    </location>
</feature>
<keyword evidence="1" id="KW-0175">Coiled coil</keyword>
<evidence type="ECO:0000256" key="1">
    <source>
        <dbReference type="SAM" id="Coils"/>
    </source>
</evidence>
<reference evidence="3 4" key="1">
    <citation type="journal article" date="2020" name="ISME J.">
        <title>Uncovering the hidden diversity of litter-decomposition mechanisms in mushroom-forming fungi.</title>
        <authorList>
            <person name="Floudas D."/>
            <person name="Bentzer J."/>
            <person name="Ahren D."/>
            <person name="Johansson T."/>
            <person name="Persson P."/>
            <person name="Tunlid A."/>
        </authorList>
    </citation>
    <scope>NUCLEOTIDE SEQUENCE [LARGE SCALE GENOMIC DNA]</scope>
    <source>
        <strain evidence="3 4">CBS 291.85</strain>
    </source>
</reference>
<accession>A0A8H5GWK7</accession>